<dbReference type="Proteomes" id="UP001377168">
    <property type="component" value="Unassembled WGS sequence"/>
</dbReference>
<organism evidence="1 2">
    <name type="scientific">Streptomyces achmelvichensis</name>
    <dbReference type="NCBI Taxonomy" id="3134111"/>
    <lineage>
        <taxon>Bacteria</taxon>
        <taxon>Bacillati</taxon>
        <taxon>Actinomycetota</taxon>
        <taxon>Actinomycetes</taxon>
        <taxon>Kitasatosporales</taxon>
        <taxon>Streptomycetaceae</taxon>
        <taxon>Streptomyces</taxon>
    </lineage>
</organism>
<name>A0ACC6Q677_9ACTN</name>
<sequence length="332" mass="36230">MHGFTELRLGPLDRVRVSVAPHPGATLLSLVADALGGRSQGVPAHWQRIVRSAAPRAAPGVVSPLFAPDYSIIPDCLTPTACMPDGDAITQFEQLADLSPDTLLAEMETEFAQSVPRQWQPVVDRPRDWLQAYAGLLAEVWQEFLPVWKQADRLFHREAERIGSATVRGCLDSVLPGISPRFKLRGTSLYLPDQQAGTFDLGDRRLVLVPIVSGMGASMFAFDRPDLVWIGYPLPGIGQLWDGGTAAGQPAETSRDPLTLIAGRLRAAILRASAAPMTMGELASHLRCSPANITYHCTQLQDAGLLERERRGRHVVLTRTERGHALVELLSE</sequence>
<accession>A0ACC6Q677</accession>
<proteinExistence type="predicted"/>
<keyword evidence="2" id="KW-1185">Reference proteome</keyword>
<evidence type="ECO:0000313" key="1">
    <source>
        <dbReference type="EMBL" id="MEJ8639122.1"/>
    </source>
</evidence>
<evidence type="ECO:0000313" key="2">
    <source>
        <dbReference type="Proteomes" id="UP001377168"/>
    </source>
</evidence>
<dbReference type="EMBL" id="JBBKAJ010000022">
    <property type="protein sequence ID" value="MEJ8639122.1"/>
    <property type="molecule type" value="Genomic_DNA"/>
</dbReference>
<protein>
    <submittedName>
        <fullName evidence="1">Winged helix-turn-helix domain-containing protein</fullName>
    </submittedName>
</protein>
<gene>
    <name evidence="1" type="ORF">WKI67_37825</name>
</gene>
<comment type="caution">
    <text evidence="1">The sequence shown here is derived from an EMBL/GenBank/DDBJ whole genome shotgun (WGS) entry which is preliminary data.</text>
</comment>
<reference evidence="1" key="1">
    <citation type="submission" date="2024-03" db="EMBL/GenBank/DDBJ databases">
        <title>Novel Streptomyces species of biotechnological and ecological value are a feature of Machair soil.</title>
        <authorList>
            <person name="Prole J.R."/>
            <person name="Goodfellow M."/>
            <person name="Allenby N."/>
            <person name="Ward A.C."/>
        </authorList>
    </citation>
    <scope>NUCLEOTIDE SEQUENCE</scope>
    <source>
        <strain evidence="1">MS2.AVA.5</strain>
    </source>
</reference>